<protein>
    <recommendedName>
        <fullName evidence="9">Ribonucleoside-diphosphate reductase</fullName>
        <ecNumber evidence="9">1.17.4.1</ecNumber>
    </recommendedName>
</protein>
<dbReference type="GO" id="GO:0005524">
    <property type="term" value="F:ATP binding"/>
    <property type="evidence" value="ECO:0007669"/>
    <property type="project" value="UniProtKB-UniRule"/>
</dbReference>
<keyword evidence="4" id="KW-0067">ATP-binding</keyword>
<dbReference type="InterPro" id="IPR000788">
    <property type="entry name" value="RNR_lg_C"/>
</dbReference>
<evidence type="ECO:0000256" key="6">
    <source>
        <dbReference type="ARBA" id="ARBA00023116"/>
    </source>
</evidence>
<dbReference type="Pfam" id="PF02867">
    <property type="entry name" value="Ribonuc_red_lgC"/>
    <property type="match status" value="1"/>
</dbReference>
<dbReference type="SUPFAM" id="SSF48168">
    <property type="entry name" value="R1 subunit of ribonucleotide reductase, N-terminal domain"/>
    <property type="match status" value="1"/>
</dbReference>
<dbReference type="GO" id="GO:0009263">
    <property type="term" value="P:deoxyribonucleotide biosynthetic process"/>
    <property type="evidence" value="ECO:0007669"/>
    <property type="project" value="UniProtKB-KW"/>
</dbReference>
<accession>A0A0U3LKH8</accession>
<comment type="catalytic activity">
    <reaction evidence="8 9">
        <text>a 2'-deoxyribonucleoside 5'-diphosphate + [thioredoxin]-disulfide + H2O = a ribonucleoside 5'-diphosphate + [thioredoxin]-dithiol</text>
        <dbReference type="Rhea" id="RHEA:23252"/>
        <dbReference type="Rhea" id="RHEA-COMP:10698"/>
        <dbReference type="Rhea" id="RHEA-COMP:10700"/>
        <dbReference type="ChEBI" id="CHEBI:15377"/>
        <dbReference type="ChEBI" id="CHEBI:29950"/>
        <dbReference type="ChEBI" id="CHEBI:50058"/>
        <dbReference type="ChEBI" id="CHEBI:57930"/>
        <dbReference type="ChEBI" id="CHEBI:73316"/>
        <dbReference type="EC" id="1.17.4.1"/>
    </reaction>
</comment>
<dbReference type="PATRIC" id="fig|76731.3.peg.4259"/>
<gene>
    <name evidence="10" type="ORF">RD2015_4158</name>
</gene>
<evidence type="ECO:0000313" key="11">
    <source>
        <dbReference type="Proteomes" id="UP000060699"/>
    </source>
</evidence>
<dbReference type="CDD" id="cd01679">
    <property type="entry name" value="RNR_I"/>
    <property type="match status" value="1"/>
</dbReference>
<evidence type="ECO:0000256" key="7">
    <source>
        <dbReference type="ARBA" id="ARBA00024942"/>
    </source>
</evidence>
<dbReference type="UniPathway" id="UPA00326"/>
<dbReference type="InterPro" id="IPR013346">
    <property type="entry name" value="NrdE_NrdA_C"/>
</dbReference>
<dbReference type="STRING" id="76731.RD2015_4158"/>
<dbReference type="InterPro" id="IPR008926">
    <property type="entry name" value="RNR_R1-su_N"/>
</dbReference>
<keyword evidence="2" id="KW-0021">Allosteric enzyme</keyword>
<sequence>MQTVAVTPTAEAGLAQTPRESAPLAAGGYQAYQIIRRNGAVVHFEPSKVAVAMMKAFLAVHGTSGAASASVRETVDALTEAVVRALVRSRPGGGTFHIEDVQDHVELALMRGGHHEVARAYVLYRERRSMERKVQGEAQQAAVLESGISVTENGTRVPLDLNKLSALIVSSCEGLGADVKPEPILAETKRNLYDGVPMDEVHKAAILAARTLIEKDPGYTRATARLLLHTIRKEILGEEVTQAEMATRYADYFPTFIKKGVQAELLDERLQQYDLARLGAALKAERDFQFDYLGLQTLFDRYFLHVDGTRIEMPQAFFMRVAMGLALNEIDREARAIEFYEVLSSFDFMSSTPTLFNSGTRRSQLSSCYLTTVADDLDGIYEALKENALLSKFAGGLGNDWTPVRALGSHIKGTNGKSQGVVPFLKVVNDTAVAVNQGGKRKGAVCAYLETWHLDIEEFLELRKNTGDDRRRTHDMNTANWIPDLFMKRVIEGGDWTLFSPSTCPDLHDLFGQAFETAYVAYEAKADRGEIKLFKRMQARDLWRKMLTMLFETGHPWITFKDACNVRSPQQHVGVVHSSNLCTEITLNTNDNEIAVCNLGSVNLAQHLKDGEIDQVKLKKTVSTAMRMLDNVIDINYYAVKKARDSNLRHRPVGLGIMGFQDALYQLRVPYASQAAVEFADRSMEAVCYHAYWASTDLAAERGRYSSYRGSLWDRGILPIDSLNLLAEARGGYVDVDRSATLDWDSLRAKIARDGMRNSNCVAIAPTATISNIIGVDASIEPCFGNLSVKSNLSGEFTVVNECLVRDLKKLGLWDDVMVMDLKHFDGSLRRIDRVPEELKQLYATAFEVDTVWLVEAAARRQKWIDQAQSLNIYMAGASGKRLDETYKLAWQRGLKTTYYLRTMGATHAEKSTVQNAGQLNSVSSSVGGMHAAPVAASVAPVAAAAVETSVSPVIDASTPATDVKFCAIDDPGCEACQ</sequence>
<dbReference type="Pfam" id="PF03477">
    <property type="entry name" value="ATP-cone"/>
    <property type="match status" value="1"/>
</dbReference>
<dbReference type="NCBIfam" id="NF005544">
    <property type="entry name" value="PRK07207.1"/>
    <property type="match status" value="1"/>
</dbReference>
<dbReference type="Gene3D" id="3.20.70.20">
    <property type="match status" value="1"/>
</dbReference>
<dbReference type="Pfam" id="PF00317">
    <property type="entry name" value="Ribonuc_red_lgN"/>
    <property type="match status" value="1"/>
</dbReference>
<dbReference type="OrthoDB" id="9762933at2"/>
<dbReference type="KEGG" id="rdp:RD2015_4158"/>
<evidence type="ECO:0000256" key="8">
    <source>
        <dbReference type="ARBA" id="ARBA00047754"/>
    </source>
</evidence>
<evidence type="ECO:0000256" key="4">
    <source>
        <dbReference type="ARBA" id="ARBA00022840"/>
    </source>
</evidence>
<dbReference type="Proteomes" id="UP000060699">
    <property type="component" value="Chromosome"/>
</dbReference>
<evidence type="ECO:0000256" key="3">
    <source>
        <dbReference type="ARBA" id="ARBA00022741"/>
    </source>
</evidence>
<name>A0A0U3LKH8_9BURK</name>
<reference evidence="10 11" key="1">
    <citation type="submission" date="2015-12" db="EMBL/GenBank/DDBJ databases">
        <title>Complete genome of Roseateles depolymerans KCTC 42856.</title>
        <authorList>
            <person name="Kim K.M."/>
        </authorList>
    </citation>
    <scope>NUCLEOTIDE SEQUENCE [LARGE SCALE GENOMIC DNA]</scope>
    <source>
        <strain evidence="10 11">KCTC 42856</strain>
    </source>
</reference>
<keyword evidence="5 9" id="KW-0560">Oxidoreductase</keyword>
<evidence type="ECO:0000313" key="10">
    <source>
        <dbReference type="EMBL" id="ALV08607.1"/>
    </source>
</evidence>
<dbReference type="PANTHER" id="PTHR11573:SF6">
    <property type="entry name" value="RIBONUCLEOSIDE-DIPHOSPHATE REDUCTASE LARGE SUBUNIT"/>
    <property type="match status" value="1"/>
</dbReference>
<dbReference type="GO" id="GO:0004748">
    <property type="term" value="F:ribonucleoside-diphosphate reductase activity, thioredoxin disulfide as acceptor"/>
    <property type="evidence" value="ECO:0007669"/>
    <property type="project" value="UniProtKB-EC"/>
</dbReference>
<keyword evidence="11" id="KW-1185">Reference proteome</keyword>
<dbReference type="InterPro" id="IPR005144">
    <property type="entry name" value="ATP-cone_dom"/>
</dbReference>
<dbReference type="RefSeq" id="WP_083525847.1">
    <property type="nucleotide sequence ID" value="NZ_CP013729.1"/>
</dbReference>
<dbReference type="EC" id="1.17.4.1" evidence="9"/>
<dbReference type="PRINTS" id="PR01183">
    <property type="entry name" value="RIBORDTASEM1"/>
</dbReference>
<keyword evidence="3" id="KW-0547">Nucleotide-binding</keyword>
<dbReference type="InterPro" id="IPR013509">
    <property type="entry name" value="RNR_lsu_N"/>
</dbReference>
<evidence type="ECO:0000256" key="2">
    <source>
        <dbReference type="ARBA" id="ARBA00022533"/>
    </source>
</evidence>
<evidence type="ECO:0000256" key="5">
    <source>
        <dbReference type="ARBA" id="ARBA00023002"/>
    </source>
</evidence>
<evidence type="ECO:0000256" key="1">
    <source>
        <dbReference type="ARBA" id="ARBA00010406"/>
    </source>
</evidence>
<dbReference type="NCBIfam" id="TIGR02506">
    <property type="entry name" value="NrdE_NrdA"/>
    <property type="match status" value="1"/>
</dbReference>
<organism evidence="10 11">
    <name type="scientific">Roseateles depolymerans</name>
    <dbReference type="NCBI Taxonomy" id="76731"/>
    <lineage>
        <taxon>Bacteria</taxon>
        <taxon>Pseudomonadati</taxon>
        <taxon>Pseudomonadota</taxon>
        <taxon>Betaproteobacteria</taxon>
        <taxon>Burkholderiales</taxon>
        <taxon>Sphaerotilaceae</taxon>
        <taxon>Roseateles</taxon>
    </lineage>
</organism>
<dbReference type="GO" id="GO:0005971">
    <property type="term" value="C:ribonucleoside-diphosphate reductase complex"/>
    <property type="evidence" value="ECO:0007669"/>
    <property type="project" value="TreeGrafter"/>
</dbReference>
<dbReference type="PROSITE" id="PS00089">
    <property type="entry name" value="RIBORED_LARGE"/>
    <property type="match status" value="1"/>
</dbReference>
<dbReference type="AlphaFoldDB" id="A0A0U3LKH8"/>
<dbReference type="PROSITE" id="PS51161">
    <property type="entry name" value="ATP_CONE"/>
    <property type="match status" value="2"/>
</dbReference>
<dbReference type="SUPFAM" id="SSF51998">
    <property type="entry name" value="PFL-like glycyl radical enzymes"/>
    <property type="match status" value="1"/>
</dbReference>
<evidence type="ECO:0000256" key="9">
    <source>
        <dbReference type="RuleBase" id="RU003410"/>
    </source>
</evidence>
<comment type="function">
    <text evidence="7 9">Provides the precursors necessary for DNA synthesis. Catalyzes the biosynthesis of deoxyribonucleotides from the corresponding ribonucleotides.</text>
</comment>
<proteinExistence type="inferred from homology"/>
<dbReference type="PANTHER" id="PTHR11573">
    <property type="entry name" value="RIBONUCLEOSIDE-DIPHOSPHATE REDUCTASE LARGE CHAIN"/>
    <property type="match status" value="1"/>
</dbReference>
<dbReference type="EMBL" id="CP013729">
    <property type="protein sequence ID" value="ALV08607.1"/>
    <property type="molecule type" value="Genomic_DNA"/>
</dbReference>
<comment type="similarity">
    <text evidence="1 9">Belongs to the ribonucleoside diphosphate reductase large chain family.</text>
</comment>
<keyword evidence="6 9" id="KW-0215">Deoxyribonucleotide synthesis</keyword>
<dbReference type="FunFam" id="3.20.70.20:FF:000009">
    <property type="entry name" value="Ribonucleoside-diphosphate reductase"/>
    <property type="match status" value="1"/>
</dbReference>
<dbReference type="InterPro" id="IPR039718">
    <property type="entry name" value="Rrm1"/>
</dbReference>